<dbReference type="EMBL" id="JARKIE010000065">
    <property type="protein sequence ID" value="KAJ7690337.1"/>
    <property type="molecule type" value="Genomic_DNA"/>
</dbReference>
<proteinExistence type="predicted"/>
<reference evidence="2" key="1">
    <citation type="submission" date="2023-03" db="EMBL/GenBank/DDBJ databases">
        <title>Massive genome expansion in bonnet fungi (Mycena s.s.) driven by repeated elements and novel gene families across ecological guilds.</title>
        <authorList>
            <consortium name="Lawrence Berkeley National Laboratory"/>
            <person name="Harder C.B."/>
            <person name="Miyauchi S."/>
            <person name="Viragh M."/>
            <person name="Kuo A."/>
            <person name="Thoen E."/>
            <person name="Andreopoulos B."/>
            <person name="Lu D."/>
            <person name="Skrede I."/>
            <person name="Drula E."/>
            <person name="Henrissat B."/>
            <person name="Morin E."/>
            <person name="Kohler A."/>
            <person name="Barry K."/>
            <person name="LaButti K."/>
            <person name="Morin E."/>
            <person name="Salamov A."/>
            <person name="Lipzen A."/>
            <person name="Mereny Z."/>
            <person name="Hegedus B."/>
            <person name="Baldrian P."/>
            <person name="Stursova M."/>
            <person name="Weitz H."/>
            <person name="Taylor A."/>
            <person name="Grigoriev I.V."/>
            <person name="Nagy L.G."/>
            <person name="Martin F."/>
            <person name="Kauserud H."/>
        </authorList>
    </citation>
    <scope>NUCLEOTIDE SEQUENCE</scope>
    <source>
        <strain evidence="2">CBHHK067</strain>
    </source>
</reference>
<gene>
    <name evidence="2" type="ORF">B0H17DRAFT_1134367</name>
</gene>
<keyword evidence="3" id="KW-1185">Reference proteome</keyword>
<organism evidence="2 3">
    <name type="scientific">Mycena rosella</name>
    <name type="common">Pink bonnet</name>
    <name type="synonym">Agaricus rosellus</name>
    <dbReference type="NCBI Taxonomy" id="1033263"/>
    <lineage>
        <taxon>Eukaryota</taxon>
        <taxon>Fungi</taxon>
        <taxon>Dikarya</taxon>
        <taxon>Basidiomycota</taxon>
        <taxon>Agaricomycotina</taxon>
        <taxon>Agaricomycetes</taxon>
        <taxon>Agaricomycetidae</taxon>
        <taxon>Agaricales</taxon>
        <taxon>Marasmiineae</taxon>
        <taxon>Mycenaceae</taxon>
        <taxon>Mycena</taxon>
    </lineage>
</organism>
<sequence>MSVPKANEAAWRLTLQAKTPDIAQVSRYMSMWNRNENGRSTRDLTYGQGARPSNRAAWSKIPSSIRIRPSESILSDWRDWYTSRRVGGGYDLLRRRNGEFCGRWWHARATDRRDLTHGGGEAADSGRTPKAGGPKLRHEANKPRLLSPSQILKFKLLTMPSESWRDEAVRHVEAMAKYMFAHAISSVVLSQDHTQTRYSLAQQVRESKEPHLRHELKEDPSQDATALLRGWNEALANQACATTFIDHILSPAIRNHGSRFFKFYQETLKVAFDSFMSHLLQHPPVNLNGDVYLNGNPPAPSAGLANVDLDCAKALLSAPDGLLGMRLYHRDGNEAVAGFWHVASITRKTACEGLSVTFEVVFNDEHGNQTFEAGEKDILDLLLHSCVVPRLFCDSGQENDHMP</sequence>
<protein>
    <submittedName>
        <fullName evidence="2">Uncharacterized protein</fullName>
    </submittedName>
</protein>
<dbReference type="Proteomes" id="UP001221757">
    <property type="component" value="Unassembled WGS sequence"/>
</dbReference>
<accession>A0AAD7DFS1</accession>
<evidence type="ECO:0000313" key="2">
    <source>
        <dbReference type="EMBL" id="KAJ7690337.1"/>
    </source>
</evidence>
<evidence type="ECO:0000256" key="1">
    <source>
        <dbReference type="SAM" id="MobiDB-lite"/>
    </source>
</evidence>
<feature type="region of interest" description="Disordered" evidence="1">
    <location>
        <begin position="114"/>
        <end position="140"/>
    </location>
</feature>
<evidence type="ECO:0000313" key="3">
    <source>
        <dbReference type="Proteomes" id="UP001221757"/>
    </source>
</evidence>
<comment type="caution">
    <text evidence="2">The sequence shown here is derived from an EMBL/GenBank/DDBJ whole genome shotgun (WGS) entry which is preliminary data.</text>
</comment>
<dbReference type="AlphaFoldDB" id="A0AAD7DFS1"/>
<name>A0AAD7DFS1_MYCRO</name>